<reference evidence="3" key="2">
    <citation type="journal article" date="2024" name="Plant">
        <title>Genomic evolution and insights into agronomic trait innovations of Sesamum species.</title>
        <authorList>
            <person name="Miao H."/>
            <person name="Wang L."/>
            <person name="Qu L."/>
            <person name="Liu H."/>
            <person name="Sun Y."/>
            <person name="Le M."/>
            <person name="Wang Q."/>
            <person name="Wei S."/>
            <person name="Zheng Y."/>
            <person name="Lin W."/>
            <person name="Duan Y."/>
            <person name="Cao H."/>
            <person name="Xiong S."/>
            <person name="Wang X."/>
            <person name="Wei L."/>
            <person name="Li C."/>
            <person name="Ma Q."/>
            <person name="Ju M."/>
            <person name="Zhao R."/>
            <person name="Li G."/>
            <person name="Mu C."/>
            <person name="Tian Q."/>
            <person name="Mei H."/>
            <person name="Zhang T."/>
            <person name="Gao T."/>
            <person name="Zhang H."/>
        </authorList>
    </citation>
    <scope>NUCLEOTIDE SEQUENCE</scope>
    <source>
        <strain evidence="3">G02</strain>
    </source>
</reference>
<dbReference type="PANTHER" id="PTHR31286:SF179">
    <property type="entry name" value="RNASE H TYPE-1 DOMAIN-CONTAINING PROTEIN"/>
    <property type="match status" value="1"/>
</dbReference>
<dbReference type="InterPro" id="IPR040256">
    <property type="entry name" value="At4g02000-like"/>
</dbReference>
<dbReference type="InterPro" id="IPR025558">
    <property type="entry name" value="DUF4283"/>
</dbReference>
<protein>
    <recommendedName>
        <fullName evidence="2">DUF4283 domain-containing protein</fullName>
    </recommendedName>
</protein>
<name>A0AAW2KT52_SESRA</name>
<evidence type="ECO:0000256" key="1">
    <source>
        <dbReference type="SAM" id="MobiDB-lite"/>
    </source>
</evidence>
<proteinExistence type="predicted"/>
<dbReference type="Pfam" id="PF14111">
    <property type="entry name" value="DUF4283"/>
    <property type="match status" value="1"/>
</dbReference>
<feature type="region of interest" description="Disordered" evidence="1">
    <location>
        <begin position="1"/>
        <end position="86"/>
    </location>
</feature>
<feature type="compositionally biased region" description="Polar residues" evidence="1">
    <location>
        <begin position="56"/>
        <end position="66"/>
    </location>
</feature>
<evidence type="ECO:0000313" key="3">
    <source>
        <dbReference type="EMBL" id="KAL0309426.1"/>
    </source>
</evidence>
<sequence length="322" mass="35885">MSRFPPPAVHFMAGHHQSARAPMENPPPRSNSIDGGSKGKGSSAPNSAELARVNSAELNQSVSATVQPKHHDPPNNPVPPQHTSRSFAEVASSLPRQNYHTVSPEDLRKSYLADVQPKPLGHKSLIEGQPILSFNEDETNTLAAQLRFALVGKFSHGAPPYRMMHKLIAGLGVLGGFTVRMINAKHILIQLSKETDFTRLWLRRIWTIQGFPMRIFKWDPTFNPSQESSVVPLWVEFLELPAHLFQKDALFAVANMVGTPLQLDDYTVNQATLTCAKVCIEVDLNRPLLEEFIINIRGVNLVQKVVYEQAPQYCKLCKHIGH</sequence>
<dbReference type="AlphaFoldDB" id="A0AAW2KT52"/>
<organism evidence="3">
    <name type="scientific">Sesamum radiatum</name>
    <name type="common">Black benniseed</name>
    <dbReference type="NCBI Taxonomy" id="300843"/>
    <lineage>
        <taxon>Eukaryota</taxon>
        <taxon>Viridiplantae</taxon>
        <taxon>Streptophyta</taxon>
        <taxon>Embryophyta</taxon>
        <taxon>Tracheophyta</taxon>
        <taxon>Spermatophyta</taxon>
        <taxon>Magnoliopsida</taxon>
        <taxon>eudicotyledons</taxon>
        <taxon>Gunneridae</taxon>
        <taxon>Pentapetalae</taxon>
        <taxon>asterids</taxon>
        <taxon>lamiids</taxon>
        <taxon>Lamiales</taxon>
        <taxon>Pedaliaceae</taxon>
        <taxon>Sesamum</taxon>
    </lineage>
</organism>
<gene>
    <name evidence="3" type="ORF">Sradi_5884900</name>
</gene>
<reference evidence="3" key="1">
    <citation type="submission" date="2020-06" db="EMBL/GenBank/DDBJ databases">
        <authorList>
            <person name="Li T."/>
            <person name="Hu X."/>
            <person name="Zhang T."/>
            <person name="Song X."/>
            <person name="Zhang H."/>
            <person name="Dai N."/>
            <person name="Sheng W."/>
            <person name="Hou X."/>
            <person name="Wei L."/>
        </authorList>
    </citation>
    <scope>NUCLEOTIDE SEQUENCE</scope>
    <source>
        <strain evidence="3">G02</strain>
        <tissue evidence="3">Leaf</tissue>
    </source>
</reference>
<dbReference type="EMBL" id="JACGWJ010000027">
    <property type="protein sequence ID" value="KAL0309426.1"/>
    <property type="molecule type" value="Genomic_DNA"/>
</dbReference>
<dbReference type="PANTHER" id="PTHR31286">
    <property type="entry name" value="GLYCINE-RICH CELL WALL STRUCTURAL PROTEIN 1.8-LIKE"/>
    <property type="match status" value="1"/>
</dbReference>
<feature type="domain" description="DUF4283" evidence="2">
    <location>
        <begin position="143"/>
        <end position="226"/>
    </location>
</feature>
<accession>A0AAW2KT52</accession>
<evidence type="ECO:0000259" key="2">
    <source>
        <dbReference type="Pfam" id="PF14111"/>
    </source>
</evidence>
<comment type="caution">
    <text evidence="3">The sequence shown here is derived from an EMBL/GenBank/DDBJ whole genome shotgun (WGS) entry which is preliminary data.</text>
</comment>